<comment type="pathway">
    <text evidence="3">Amino-acid degradation; L-arginine degradation via ADI pathway; carbamoyl phosphate from L-arginine: step 1/2.</text>
</comment>
<dbReference type="InterPro" id="IPR003876">
    <property type="entry name" value="Arg_deiminase"/>
</dbReference>
<dbReference type="HAMAP" id="MF_00242">
    <property type="entry name" value="Arg_deiminase"/>
    <property type="match status" value="1"/>
</dbReference>
<dbReference type="SUPFAM" id="SSF55909">
    <property type="entry name" value="Pentein"/>
    <property type="match status" value="1"/>
</dbReference>
<feature type="active site" description="Amidino-cysteine intermediate" evidence="3 4">
    <location>
        <position position="397"/>
    </location>
</feature>
<dbReference type="Proteomes" id="UP000291101">
    <property type="component" value="Unassembled WGS sequence"/>
</dbReference>
<dbReference type="GO" id="GO:0016990">
    <property type="term" value="F:arginine deiminase activity"/>
    <property type="evidence" value="ECO:0007669"/>
    <property type="project" value="UniProtKB-UniRule"/>
</dbReference>
<comment type="catalytic activity">
    <reaction evidence="3">
        <text>L-arginine + H2O = L-citrulline + NH4(+)</text>
        <dbReference type="Rhea" id="RHEA:19597"/>
        <dbReference type="ChEBI" id="CHEBI:15377"/>
        <dbReference type="ChEBI" id="CHEBI:28938"/>
        <dbReference type="ChEBI" id="CHEBI:32682"/>
        <dbReference type="ChEBI" id="CHEBI:57743"/>
        <dbReference type="EC" id="3.5.3.6"/>
    </reaction>
</comment>
<dbReference type="GO" id="GO:0005737">
    <property type="term" value="C:cytoplasm"/>
    <property type="evidence" value="ECO:0007669"/>
    <property type="project" value="UniProtKB-SubCell"/>
</dbReference>
<dbReference type="PRINTS" id="PR01466">
    <property type="entry name" value="ARGDEIMINASE"/>
</dbReference>
<name>A0A4Q2T3R1_9ACTN</name>
<dbReference type="GO" id="GO:0019546">
    <property type="term" value="P:L-arginine deiminase pathway"/>
    <property type="evidence" value="ECO:0007669"/>
    <property type="project" value="TreeGrafter"/>
</dbReference>
<evidence type="ECO:0000256" key="4">
    <source>
        <dbReference type="PIRSR" id="PIRSR006356-1"/>
    </source>
</evidence>
<proteinExistence type="inferred from homology"/>
<comment type="subcellular location">
    <subcellularLocation>
        <location evidence="3">Cytoplasm</location>
    </subcellularLocation>
</comment>
<dbReference type="PANTHER" id="PTHR47271:SF2">
    <property type="entry name" value="ARGININE DEIMINASE"/>
    <property type="match status" value="1"/>
</dbReference>
<sequence>MSFHVDSEVGLLKQAIVHRPGLELTRLTPANVEELLFDDVIWADRARLEHAAFVGQLEAGGVLVHEFETLLAEALDQTGARTFLQERLTTATRFGPALDAPLDELVASTPAPILASLLIGGVLKRDVAALLHAPSLLMEYLAPDDFLLRPLPNHLFQRDNSAWIYDGVSVNPMAKPARQRETINSRVVYNFHPMFAATQMNYLYGNDSSAHDTATVEGGDITVIGNRAVMIGMGERSTPQGVEILSRSLFQSGNVDTVIVVELPKERAFMHLDTVMTMIDRDAFCVYPFLPAELRSFTLKAMGDGGDFKIEENSELFPVVAEVLGVDDLRILKTPIDKMGAAREQWDDGNNFLAVAPGVILGYERNVATNAYLADQGIRVVPVVGEELGRGRGGPRCMTCPIEREAVSA</sequence>
<gene>
    <name evidence="3" type="primary">arcA</name>
    <name evidence="5" type="ORF">EUA94_05915</name>
</gene>
<dbReference type="NCBIfam" id="NF002381">
    <property type="entry name" value="PRK01388.1"/>
    <property type="match status" value="1"/>
</dbReference>
<protein>
    <recommendedName>
        <fullName evidence="3">Arginine deiminase</fullName>
        <shortName evidence="3">ADI</shortName>
        <ecNumber evidence="3">3.5.3.6</ecNumber>
    </recommendedName>
    <alternativeName>
        <fullName evidence="3">Arginine dihydrolase</fullName>
        <shortName evidence="3">AD</shortName>
    </alternativeName>
</protein>
<dbReference type="AlphaFoldDB" id="A0A4Q2T3R1"/>
<dbReference type="EC" id="3.5.3.6" evidence="3"/>
<accession>A0A4Q2T3R1</accession>
<dbReference type="EMBL" id="SDWV01000004">
    <property type="protein sequence ID" value="RYC13396.1"/>
    <property type="molecule type" value="Genomic_DNA"/>
</dbReference>
<dbReference type="Gene3D" id="3.75.10.10">
    <property type="entry name" value="L-arginine/glycine Amidinotransferase, Chain A"/>
    <property type="match status" value="1"/>
</dbReference>
<organism evidence="5 6">
    <name type="scientific">Nocardioides zhouii</name>
    <dbReference type="NCBI Taxonomy" id="1168729"/>
    <lineage>
        <taxon>Bacteria</taxon>
        <taxon>Bacillati</taxon>
        <taxon>Actinomycetota</taxon>
        <taxon>Actinomycetes</taxon>
        <taxon>Propionibacteriales</taxon>
        <taxon>Nocardioidaceae</taxon>
        <taxon>Nocardioides</taxon>
    </lineage>
</organism>
<evidence type="ECO:0000313" key="6">
    <source>
        <dbReference type="Proteomes" id="UP000291101"/>
    </source>
</evidence>
<evidence type="ECO:0000313" key="5">
    <source>
        <dbReference type="EMBL" id="RYC13396.1"/>
    </source>
</evidence>
<keyword evidence="3" id="KW-0963">Cytoplasm</keyword>
<keyword evidence="6" id="KW-1185">Reference proteome</keyword>
<dbReference type="PANTHER" id="PTHR47271">
    <property type="entry name" value="ARGININE DEIMINASE"/>
    <property type="match status" value="1"/>
</dbReference>
<reference evidence="5 6" key="1">
    <citation type="submission" date="2019-01" db="EMBL/GenBank/DDBJ databases">
        <title>Novel species of Nocardioides.</title>
        <authorList>
            <person name="Liu Q."/>
            <person name="X Y.-H."/>
        </authorList>
    </citation>
    <scope>NUCLEOTIDE SEQUENCE [LARGE SCALE GENOMIC DNA]</scope>
    <source>
        <strain evidence="5 6">HLT2-9</strain>
    </source>
</reference>
<dbReference type="Pfam" id="PF02274">
    <property type="entry name" value="ADI"/>
    <property type="match status" value="1"/>
</dbReference>
<comment type="similarity">
    <text evidence="1 3">Belongs to the arginine deiminase family.</text>
</comment>
<dbReference type="RefSeq" id="WP_129425637.1">
    <property type="nucleotide sequence ID" value="NZ_SDWV01000004.1"/>
</dbReference>
<evidence type="ECO:0000256" key="2">
    <source>
        <dbReference type="ARBA" id="ARBA00022801"/>
    </source>
</evidence>
<keyword evidence="3" id="KW-0056">Arginine metabolism</keyword>
<dbReference type="OrthoDB" id="9807502at2"/>
<keyword evidence="2 3" id="KW-0378">Hydrolase</keyword>
<evidence type="ECO:0000256" key="1">
    <source>
        <dbReference type="ARBA" id="ARBA00010206"/>
    </source>
</evidence>
<dbReference type="Gene3D" id="1.10.3930.10">
    <property type="entry name" value="Arginine deiminase"/>
    <property type="match status" value="1"/>
</dbReference>
<dbReference type="PIRSF" id="PIRSF006356">
    <property type="entry name" value="Arg_deiminase"/>
    <property type="match status" value="1"/>
</dbReference>
<evidence type="ECO:0000256" key="3">
    <source>
        <dbReference type="HAMAP-Rule" id="MF_00242"/>
    </source>
</evidence>
<comment type="caution">
    <text evidence="5">The sequence shown here is derived from an EMBL/GenBank/DDBJ whole genome shotgun (WGS) entry which is preliminary data.</text>
</comment>
<dbReference type="UniPathway" id="UPA00254">
    <property type="reaction ID" value="UER00364"/>
</dbReference>